<evidence type="ECO:0000256" key="2">
    <source>
        <dbReference type="SAM" id="SignalP"/>
    </source>
</evidence>
<evidence type="ECO:0000313" key="5">
    <source>
        <dbReference type="Proteomes" id="UP000317494"/>
    </source>
</evidence>
<evidence type="ECO:0000313" key="4">
    <source>
        <dbReference type="EMBL" id="TPX48237.1"/>
    </source>
</evidence>
<feature type="compositionally biased region" description="Basic and acidic residues" evidence="1">
    <location>
        <begin position="285"/>
        <end position="316"/>
    </location>
</feature>
<feature type="chain" id="PRO_5036131030" evidence="2">
    <location>
        <begin position="23"/>
        <end position="316"/>
    </location>
</feature>
<accession>A0A507DA26</accession>
<dbReference type="VEuPathDB" id="FungiDB:SeMB42_g03090"/>
<keyword evidence="5" id="KW-1185">Reference proteome</keyword>
<feature type="compositionally biased region" description="Low complexity" evidence="1">
    <location>
        <begin position="238"/>
        <end position="251"/>
    </location>
</feature>
<proteinExistence type="predicted"/>
<sequence>MMDMNRVFYLIELIFLVNQVYAIAIPDQSISKRGLFRTKSRSECKSVTWNFFGIRITLPLGGCDGPVAPADNDAGAAIRSEAPRESTPTPASIKSLPCTTRPLPSSALSPDINISAIPVATPTSIINGKDTASPDISSSLPRPSSVRQSHGQTQAASAQTPVKPPPSTVPMVPSADAIGANDPPRLPAKEARNVANVTRIAATSTSTAAKSGLSPVAIAANDPPRPPAKKAKGEVNVTQATATSTSSAAKSELSPVAIAANDPPYPLAKKAKRRVDATPAGTASESDRSDKKEVNKAVDAGKGKKRWWKELFPKSK</sequence>
<evidence type="ECO:0000256" key="1">
    <source>
        <dbReference type="SAM" id="MobiDB-lite"/>
    </source>
</evidence>
<feature type="region of interest" description="Disordered" evidence="1">
    <location>
        <begin position="79"/>
        <end position="100"/>
    </location>
</feature>
<feature type="signal peptide" evidence="2">
    <location>
        <begin position="1"/>
        <end position="22"/>
    </location>
</feature>
<feature type="compositionally biased region" description="Polar residues" evidence="1">
    <location>
        <begin position="134"/>
        <end position="160"/>
    </location>
</feature>
<keyword evidence="2" id="KW-0732">Signal</keyword>
<evidence type="ECO:0000313" key="6">
    <source>
        <dbReference type="Proteomes" id="UP000320475"/>
    </source>
</evidence>
<dbReference type="AlphaFoldDB" id="A0A507DA26"/>
<protein>
    <submittedName>
        <fullName evidence="4">Uncharacterized protein</fullName>
    </submittedName>
</protein>
<dbReference type="Proteomes" id="UP000317494">
    <property type="component" value="Unassembled WGS sequence"/>
</dbReference>
<organism evidence="4 5">
    <name type="scientific">Synchytrium endobioticum</name>
    <dbReference type="NCBI Taxonomy" id="286115"/>
    <lineage>
        <taxon>Eukaryota</taxon>
        <taxon>Fungi</taxon>
        <taxon>Fungi incertae sedis</taxon>
        <taxon>Chytridiomycota</taxon>
        <taxon>Chytridiomycota incertae sedis</taxon>
        <taxon>Chytridiomycetes</taxon>
        <taxon>Synchytriales</taxon>
        <taxon>Synchytriaceae</taxon>
        <taxon>Synchytrium</taxon>
    </lineage>
</organism>
<dbReference type="EMBL" id="QEAM01000358">
    <property type="protein sequence ID" value="TPX40836.1"/>
    <property type="molecule type" value="Genomic_DNA"/>
</dbReference>
<dbReference type="Proteomes" id="UP000320475">
    <property type="component" value="Unassembled WGS sequence"/>
</dbReference>
<feature type="region of interest" description="Disordered" evidence="1">
    <location>
        <begin position="204"/>
        <end position="316"/>
    </location>
</feature>
<name>A0A507DA26_9FUNG</name>
<evidence type="ECO:0000313" key="3">
    <source>
        <dbReference type="EMBL" id="TPX40836.1"/>
    </source>
</evidence>
<gene>
    <name evidence="3" type="ORF">SeLEV6574_g06388</name>
    <name evidence="4" type="ORF">SeMB42_g03090</name>
</gene>
<comment type="caution">
    <text evidence="4">The sequence shown here is derived from an EMBL/GenBank/DDBJ whole genome shotgun (WGS) entry which is preliminary data.</text>
</comment>
<feature type="region of interest" description="Disordered" evidence="1">
    <location>
        <begin position="124"/>
        <end position="186"/>
    </location>
</feature>
<reference evidence="5 6" key="1">
    <citation type="journal article" date="2019" name="Sci. Rep.">
        <title>Comparative genomics of chytrid fungi reveal insights into the obligate biotrophic and pathogenic lifestyle of Synchytrium endobioticum.</title>
        <authorList>
            <person name="van de Vossenberg B.T.L.H."/>
            <person name="Warris S."/>
            <person name="Nguyen H.D.T."/>
            <person name="van Gent-Pelzer M.P.E."/>
            <person name="Joly D.L."/>
            <person name="van de Geest H.C."/>
            <person name="Bonants P.J.M."/>
            <person name="Smith D.S."/>
            <person name="Levesque C.A."/>
            <person name="van der Lee T.A.J."/>
        </authorList>
    </citation>
    <scope>NUCLEOTIDE SEQUENCE [LARGE SCALE GENOMIC DNA]</scope>
    <source>
        <strain evidence="3 6">LEV6574</strain>
        <strain evidence="4 5">MB42</strain>
    </source>
</reference>
<dbReference type="EMBL" id="QEAN01000104">
    <property type="protein sequence ID" value="TPX48237.1"/>
    <property type="molecule type" value="Genomic_DNA"/>
</dbReference>